<dbReference type="InterPro" id="IPR041577">
    <property type="entry name" value="RT_RNaseH_2"/>
</dbReference>
<proteinExistence type="predicted"/>
<dbReference type="EMBL" id="JAOPHQ010003170">
    <property type="protein sequence ID" value="KAK0144035.1"/>
    <property type="molecule type" value="Genomic_DNA"/>
</dbReference>
<sequence>MVGFYQQFFEGYSSISKPLFALTSGMRKPRHAKGKRNAPVSRKLTSDDWTLECSGAFRTLKQALLDNVTLAHPDFSKPFLLSVDASSNGLGAVLSQLADPLTYILCKPKLDVCEHRWVAKLAPYDFEIKYIPGPKNVVADALSREPFVQPSLLHRLTKVPYGALLEEANVLDSLCAGCFSLVL</sequence>
<keyword evidence="3" id="KW-1185">Reference proteome</keyword>
<dbReference type="PANTHER" id="PTHR34072:SF49">
    <property type="entry name" value="RIBONUCLEASE H"/>
    <property type="match status" value="1"/>
</dbReference>
<accession>A0AA47P0L8</accession>
<dbReference type="InterPro" id="IPR043502">
    <property type="entry name" value="DNA/RNA_pol_sf"/>
</dbReference>
<dbReference type="InterPro" id="IPR043128">
    <property type="entry name" value="Rev_trsase/Diguanyl_cyclase"/>
</dbReference>
<dbReference type="SUPFAM" id="SSF56672">
    <property type="entry name" value="DNA/RNA polymerases"/>
    <property type="match status" value="1"/>
</dbReference>
<dbReference type="Proteomes" id="UP001174136">
    <property type="component" value="Unassembled WGS sequence"/>
</dbReference>
<evidence type="ECO:0000313" key="3">
    <source>
        <dbReference type="Proteomes" id="UP001174136"/>
    </source>
</evidence>
<evidence type="ECO:0000259" key="1">
    <source>
        <dbReference type="Pfam" id="PF17919"/>
    </source>
</evidence>
<comment type="caution">
    <text evidence="2">The sequence shown here is derived from an EMBL/GenBank/DDBJ whole genome shotgun (WGS) entry which is preliminary data.</text>
</comment>
<protein>
    <submittedName>
        <fullName evidence="2">Retrovirus-related Pol polyprotein from transposon 297</fullName>
    </submittedName>
</protein>
<dbReference type="Gene3D" id="3.30.70.270">
    <property type="match status" value="1"/>
</dbReference>
<dbReference type="PANTHER" id="PTHR34072">
    <property type="entry name" value="ENZYMATIC POLYPROTEIN-RELATED"/>
    <property type="match status" value="1"/>
</dbReference>
<feature type="domain" description="Reverse transcriptase/retrotransposon-derived protein RNase H-like" evidence="1">
    <location>
        <begin position="49"/>
        <end position="99"/>
    </location>
</feature>
<name>A0AA47P0L8_MERPO</name>
<organism evidence="2 3">
    <name type="scientific">Merluccius polli</name>
    <name type="common">Benguela hake</name>
    <name type="synonym">Merluccius cadenati</name>
    <dbReference type="NCBI Taxonomy" id="89951"/>
    <lineage>
        <taxon>Eukaryota</taxon>
        <taxon>Metazoa</taxon>
        <taxon>Chordata</taxon>
        <taxon>Craniata</taxon>
        <taxon>Vertebrata</taxon>
        <taxon>Euteleostomi</taxon>
        <taxon>Actinopterygii</taxon>
        <taxon>Neopterygii</taxon>
        <taxon>Teleostei</taxon>
        <taxon>Neoteleostei</taxon>
        <taxon>Acanthomorphata</taxon>
        <taxon>Zeiogadaria</taxon>
        <taxon>Gadariae</taxon>
        <taxon>Gadiformes</taxon>
        <taxon>Gadoidei</taxon>
        <taxon>Merlucciidae</taxon>
        <taxon>Merluccius</taxon>
    </lineage>
</organism>
<dbReference type="Pfam" id="PF17919">
    <property type="entry name" value="RT_RNaseH_2"/>
    <property type="match status" value="1"/>
</dbReference>
<gene>
    <name evidence="2" type="primary">pol_49</name>
    <name evidence="2" type="ORF">N1851_017625</name>
</gene>
<evidence type="ECO:0000313" key="2">
    <source>
        <dbReference type="EMBL" id="KAK0144035.1"/>
    </source>
</evidence>
<dbReference type="AlphaFoldDB" id="A0AA47P0L8"/>
<reference evidence="2" key="1">
    <citation type="journal article" date="2023" name="Front. Mar. Sci.">
        <title>A new Merluccius polli reference genome to investigate the effects of global change in West African waters.</title>
        <authorList>
            <person name="Mateo J.L."/>
            <person name="Blanco-Fernandez C."/>
            <person name="Garcia-Vazquez E."/>
            <person name="Machado-Schiaffino G."/>
        </authorList>
    </citation>
    <scope>NUCLEOTIDE SEQUENCE</scope>
    <source>
        <strain evidence="2">C29</strain>
        <tissue evidence="2">Fin</tissue>
    </source>
</reference>